<evidence type="ECO:0000256" key="13">
    <source>
        <dbReference type="ARBA" id="ARBA00023014"/>
    </source>
</evidence>
<evidence type="ECO:0000313" key="27">
    <source>
        <dbReference type="Proteomes" id="UP000759131"/>
    </source>
</evidence>
<evidence type="ECO:0000256" key="16">
    <source>
        <dbReference type="ARBA" id="ARBA00023235"/>
    </source>
</evidence>
<keyword evidence="9" id="KW-0378">Hydrolase</keyword>
<dbReference type="GO" id="GO:0005524">
    <property type="term" value="F:ATP binding"/>
    <property type="evidence" value="ECO:0007669"/>
    <property type="project" value="UniProtKB-KW"/>
</dbReference>
<gene>
    <name evidence="26" type="ORF">OSB1V03_LOCUS10923</name>
</gene>
<dbReference type="Pfam" id="PF13307">
    <property type="entry name" value="Helicase_C_2"/>
    <property type="match status" value="1"/>
</dbReference>
<dbReference type="GO" id="GO:0035315">
    <property type="term" value="P:hair cell differentiation"/>
    <property type="evidence" value="ECO:0007669"/>
    <property type="project" value="UniProtKB-ARBA"/>
</dbReference>
<evidence type="ECO:0000256" key="3">
    <source>
        <dbReference type="ARBA" id="ARBA00009146"/>
    </source>
</evidence>
<dbReference type="GO" id="GO:0046872">
    <property type="term" value="F:metal ion binding"/>
    <property type="evidence" value="ECO:0007669"/>
    <property type="project" value="UniProtKB-KW"/>
</dbReference>
<evidence type="ECO:0000256" key="15">
    <source>
        <dbReference type="ARBA" id="ARBA00023204"/>
    </source>
</evidence>
<dbReference type="GO" id="GO:0043139">
    <property type="term" value="F:5'-3' DNA helicase activity"/>
    <property type="evidence" value="ECO:0007669"/>
    <property type="project" value="UniProtKB-EC"/>
</dbReference>
<comment type="subcellular location">
    <subcellularLocation>
        <location evidence="2">Nucleus</location>
    </subcellularLocation>
</comment>
<comment type="similarity">
    <text evidence="3">Belongs to the helicase family. RAD3/XPD subfamily.</text>
</comment>
<feature type="domain" description="Helicase ATP-binding" evidence="25">
    <location>
        <begin position="57"/>
        <end position="390"/>
    </location>
</feature>
<evidence type="ECO:0000256" key="22">
    <source>
        <dbReference type="ARBA" id="ARBA00081072"/>
    </source>
</evidence>
<dbReference type="Pfam" id="PF06777">
    <property type="entry name" value="HBB"/>
    <property type="match status" value="1"/>
</dbReference>
<evidence type="ECO:0000256" key="2">
    <source>
        <dbReference type="ARBA" id="ARBA00004123"/>
    </source>
</evidence>
<dbReference type="SMART" id="SM00491">
    <property type="entry name" value="HELICc2"/>
    <property type="match status" value="1"/>
</dbReference>
<organism evidence="26">
    <name type="scientific">Medioppia subpectinata</name>
    <dbReference type="NCBI Taxonomy" id="1979941"/>
    <lineage>
        <taxon>Eukaryota</taxon>
        <taxon>Metazoa</taxon>
        <taxon>Ecdysozoa</taxon>
        <taxon>Arthropoda</taxon>
        <taxon>Chelicerata</taxon>
        <taxon>Arachnida</taxon>
        <taxon>Acari</taxon>
        <taxon>Acariformes</taxon>
        <taxon>Sarcoptiformes</taxon>
        <taxon>Oribatida</taxon>
        <taxon>Brachypylina</taxon>
        <taxon>Oppioidea</taxon>
        <taxon>Oppiidae</taxon>
        <taxon>Medioppia</taxon>
    </lineage>
</organism>
<dbReference type="InterPro" id="IPR013020">
    <property type="entry name" value="Rad3/Chl1-like"/>
</dbReference>
<dbReference type="GO" id="GO:0045951">
    <property type="term" value="P:positive regulation of mitotic recombination"/>
    <property type="evidence" value="ECO:0007669"/>
    <property type="project" value="TreeGrafter"/>
</dbReference>
<keyword evidence="17" id="KW-0539">Nucleus</keyword>
<keyword evidence="8" id="KW-0227">DNA damage</keyword>
<evidence type="ECO:0000256" key="20">
    <source>
        <dbReference type="ARBA" id="ARBA00078828"/>
    </source>
</evidence>
<dbReference type="Proteomes" id="UP000759131">
    <property type="component" value="Unassembled WGS sequence"/>
</dbReference>
<dbReference type="GO" id="GO:0006289">
    <property type="term" value="P:nucleotide-excision repair"/>
    <property type="evidence" value="ECO:0007669"/>
    <property type="project" value="InterPro"/>
</dbReference>
<dbReference type="EMBL" id="CAJPIZ010008196">
    <property type="protein sequence ID" value="CAG2110940.1"/>
    <property type="molecule type" value="Genomic_DNA"/>
</dbReference>
<evidence type="ECO:0000256" key="5">
    <source>
        <dbReference type="ARBA" id="ARBA00022485"/>
    </source>
</evidence>
<evidence type="ECO:0000256" key="19">
    <source>
        <dbReference type="ARBA" id="ARBA00048954"/>
    </source>
</evidence>
<dbReference type="GO" id="GO:0051539">
    <property type="term" value="F:4 iron, 4 sulfur cluster binding"/>
    <property type="evidence" value="ECO:0007669"/>
    <property type="project" value="UniProtKB-KW"/>
</dbReference>
<dbReference type="EMBL" id="OC862771">
    <property type="protein sequence ID" value="CAD7630510.1"/>
    <property type="molecule type" value="Genomic_DNA"/>
</dbReference>
<comment type="catalytic activity">
    <reaction evidence="19">
        <text>ATP + H2O = ADP + phosphate + H(+)</text>
        <dbReference type="Rhea" id="RHEA:13065"/>
        <dbReference type="ChEBI" id="CHEBI:15377"/>
        <dbReference type="ChEBI" id="CHEBI:15378"/>
        <dbReference type="ChEBI" id="CHEBI:30616"/>
        <dbReference type="ChEBI" id="CHEBI:43474"/>
        <dbReference type="ChEBI" id="CHEBI:456216"/>
        <dbReference type="EC" id="5.6.2.3"/>
    </reaction>
</comment>
<evidence type="ECO:0000256" key="24">
    <source>
        <dbReference type="ARBA" id="ARBA00082576"/>
    </source>
</evidence>
<evidence type="ECO:0000256" key="8">
    <source>
        <dbReference type="ARBA" id="ARBA00022763"/>
    </source>
</evidence>
<evidence type="ECO:0000256" key="23">
    <source>
        <dbReference type="ARBA" id="ARBA00081188"/>
    </source>
</evidence>
<dbReference type="SUPFAM" id="SSF52540">
    <property type="entry name" value="P-loop containing nucleoside triphosphate hydrolases"/>
    <property type="match status" value="1"/>
</dbReference>
<dbReference type="GO" id="GO:0006366">
    <property type="term" value="P:transcription by RNA polymerase II"/>
    <property type="evidence" value="ECO:0007669"/>
    <property type="project" value="TreeGrafter"/>
</dbReference>
<dbReference type="SMART" id="SM00488">
    <property type="entry name" value="DEXDc2"/>
    <property type="match status" value="1"/>
</dbReference>
<evidence type="ECO:0000256" key="17">
    <source>
        <dbReference type="ARBA" id="ARBA00023242"/>
    </source>
</evidence>
<evidence type="ECO:0000259" key="25">
    <source>
        <dbReference type="PROSITE" id="PS51193"/>
    </source>
</evidence>
<dbReference type="InterPro" id="IPR014013">
    <property type="entry name" value="Helic_SF1/SF2_ATP-bd_DinG/Rad3"/>
</dbReference>
<evidence type="ECO:0000313" key="26">
    <source>
        <dbReference type="EMBL" id="CAD7630510.1"/>
    </source>
</evidence>
<dbReference type="CDD" id="cd18788">
    <property type="entry name" value="SF2_C_XPD"/>
    <property type="match status" value="1"/>
</dbReference>
<dbReference type="InterPro" id="IPR010614">
    <property type="entry name" value="RAD3-like_helicase_DEAD"/>
</dbReference>
<evidence type="ECO:0000256" key="7">
    <source>
        <dbReference type="ARBA" id="ARBA00022741"/>
    </source>
</evidence>
<dbReference type="FunFam" id="3.40.50.300:FF:000135">
    <property type="entry name" value="DNA repair helicase RAD3, putative"/>
    <property type="match status" value="1"/>
</dbReference>
<keyword evidence="14" id="KW-0238">DNA-binding</keyword>
<dbReference type="InterPro" id="IPR045028">
    <property type="entry name" value="DinG/Rad3-like"/>
</dbReference>
<evidence type="ECO:0000256" key="12">
    <source>
        <dbReference type="ARBA" id="ARBA00023004"/>
    </source>
</evidence>
<keyword evidence="7" id="KW-0547">Nucleotide-binding</keyword>
<accession>A0A7R9Q3X0</accession>
<keyword evidence="11" id="KW-0067">ATP-binding</keyword>
<evidence type="ECO:0000256" key="10">
    <source>
        <dbReference type="ARBA" id="ARBA00022806"/>
    </source>
</evidence>
<evidence type="ECO:0000256" key="6">
    <source>
        <dbReference type="ARBA" id="ARBA00022723"/>
    </source>
</evidence>
<dbReference type="EC" id="5.6.2.3" evidence="18"/>
<evidence type="ECO:0000256" key="9">
    <source>
        <dbReference type="ARBA" id="ARBA00022801"/>
    </source>
</evidence>
<dbReference type="GO" id="GO:0005634">
    <property type="term" value="C:nucleus"/>
    <property type="evidence" value="ECO:0007669"/>
    <property type="project" value="UniProtKB-SubCell"/>
</dbReference>
<proteinExistence type="inferred from homology"/>
<keyword evidence="16" id="KW-0413">Isomerase</keyword>
<keyword evidence="13" id="KW-0411">Iron-sulfur</keyword>
<reference evidence="26" key="1">
    <citation type="submission" date="2020-11" db="EMBL/GenBank/DDBJ databases">
        <authorList>
            <person name="Tran Van P."/>
        </authorList>
    </citation>
    <scope>NUCLEOTIDE SEQUENCE</scope>
</reference>
<comment type="cofactor">
    <cofactor evidence="1">
        <name>[4Fe-4S] cluster</name>
        <dbReference type="ChEBI" id="CHEBI:49883"/>
    </cofactor>
</comment>
<keyword evidence="27" id="KW-1185">Reference proteome</keyword>
<dbReference type="GO" id="GO:0003684">
    <property type="term" value="F:damaged DNA binding"/>
    <property type="evidence" value="ECO:0007669"/>
    <property type="project" value="TreeGrafter"/>
</dbReference>
<evidence type="ECO:0000256" key="18">
    <source>
        <dbReference type="ARBA" id="ARBA00044969"/>
    </source>
</evidence>
<evidence type="ECO:0000256" key="11">
    <source>
        <dbReference type="ARBA" id="ARBA00022840"/>
    </source>
</evidence>
<protein>
    <recommendedName>
        <fullName evidence="4">General transcription and DNA repair factor IIH helicase subunit XPD</fullName>
        <ecNumber evidence="18">5.6.2.3</ecNumber>
    </recommendedName>
    <alternativeName>
        <fullName evidence="21">CXPD</fullName>
    </alternativeName>
    <alternativeName>
        <fullName evidence="22">DNA 5'-3' helicase XPD</fullName>
    </alternativeName>
    <alternativeName>
        <fullName evidence="20">DNA excision repair protein ERCC-2</fullName>
    </alternativeName>
    <alternativeName>
        <fullName evidence="23">DNA repair protein complementing XP-D cells</fullName>
    </alternativeName>
    <alternativeName>
        <fullName evidence="24">Xeroderma pigmentosum group D-complementing protein</fullName>
    </alternativeName>
</protein>
<dbReference type="InterPro" id="IPR027417">
    <property type="entry name" value="P-loop_NTPase"/>
</dbReference>
<dbReference type="GO" id="GO:0016818">
    <property type="term" value="F:hydrolase activity, acting on acid anhydrides, in phosphorus-containing anhydrides"/>
    <property type="evidence" value="ECO:0007669"/>
    <property type="project" value="InterPro"/>
</dbReference>
<evidence type="ECO:0000256" key="21">
    <source>
        <dbReference type="ARBA" id="ARBA00079246"/>
    </source>
</evidence>
<keyword evidence="5" id="KW-0004">4Fe-4S</keyword>
<dbReference type="PRINTS" id="PR00852">
    <property type="entry name" value="XRODRMPGMNTD"/>
</dbReference>
<keyword evidence="15" id="KW-0234">DNA repair</keyword>
<keyword evidence="10" id="KW-0347">Helicase</keyword>
<dbReference type="InterPro" id="IPR006555">
    <property type="entry name" value="ATP-dep_Helicase_C"/>
</dbReference>
<evidence type="ECO:0000256" key="4">
    <source>
        <dbReference type="ARBA" id="ARBA00014344"/>
    </source>
</evidence>
<dbReference type="OrthoDB" id="272481at2759"/>
<dbReference type="Pfam" id="PF06733">
    <property type="entry name" value="DEAD_2"/>
    <property type="match status" value="1"/>
</dbReference>
<dbReference type="InterPro" id="IPR006554">
    <property type="entry name" value="Helicase-like_DEXD_c2"/>
</dbReference>
<dbReference type="PANTHER" id="PTHR11472:SF1">
    <property type="entry name" value="GENERAL TRANSCRIPTION AND DNA REPAIR FACTOR IIH HELICASE SUBUNIT XPD"/>
    <property type="match status" value="1"/>
</dbReference>
<dbReference type="InterPro" id="IPR001945">
    <property type="entry name" value="RAD3/XPD"/>
</dbReference>
<evidence type="ECO:0000256" key="1">
    <source>
        <dbReference type="ARBA" id="ARBA00001966"/>
    </source>
</evidence>
<dbReference type="PANTHER" id="PTHR11472">
    <property type="entry name" value="DNA REPAIR DEAD HELICASE RAD3/XP-D SUBFAMILY MEMBER"/>
    <property type="match status" value="1"/>
</dbReference>
<dbReference type="AlphaFoldDB" id="A0A7R9Q3X0"/>
<dbReference type="PROSITE" id="PS51193">
    <property type="entry name" value="HELICASE_ATP_BIND_2"/>
    <property type="match status" value="1"/>
</dbReference>
<dbReference type="NCBIfam" id="TIGR00604">
    <property type="entry name" value="rad3"/>
    <property type="match status" value="1"/>
</dbReference>
<name>A0A7R9Q3X0_9ACAR</name>
<dbReference type="FunFam" id="3.40.50.300:FF:000128">
    <property type="entry name" value="Putative DNA repair helicase RAD3"/>
    <property type="match status" value="1"/>
</dbReference>
<keyword evidence="6" id="KW-0479">Metal-binding</keyword>
<dbReference type="InterPro" id="IPR010643">
    <property type="entry name" value="HBB"/>
</dbReference>
<sequence>MKLDIDGLDVYFPYDYIYPEQFAYMCELKKCLDARGHGLLEMPSGTGKTISLLDIDGLDVYFPYDYIYPEQFAYMCELKKCLDARGHGLLEMPSGTGKTISLLVSRTTTYIRNSSHTCKCLDARGHGLLEMPSGTGKTISLLALIIAYQRQRPNDISKLIYCSRTVPEIEKVVQELRQLNEYYKKLPTSDGNNNFIGLCLTSRKNLCIHPMVSKEKDGKSVDGKCFSLTASHRRLMSKNSEDSDQTSQSNRCSYYEDFEAKGREVLLPNGVYNIDDLKSFGRTKGFCPYFLTRYAITYANVVTIGSIKEVDEKKLKQEYQRLVEGLREATIARETDQFLANPVLPDDILQEAIPGNIRNAEHFVAFLKRLVEYIKSRLRVQHVTQESSAAFLKDIATKVCIERKPLRFCAERLRSLIRTLEVSDITDFTPLTLVCNFATLVSTYTKGFTLLIEPFDDRTPTISNPILHFSCLDASIAIKPVFERFQSVIITSGTLSPLEMYPKILDFRPVLAVSLMMTLSRQCILPMIVTKGNDQMAVTSKFESRNDMSVIRNYGNLLVEMSAVVPDGLVCFFTSYLYMEQIVSVWYEQGIVDNIQRHKLLFIETQDSHETSLALYNYVKACENGRGAVLLSVARGKVSEGIDFDHHLGRCVIMFGIPYVFTQSRILKARLEYLRDQFQIRENDFLTFDAMRHAAQCMGRAIRGKTDYGIMCFADKRFSRSDKLTKLPKWIQEYLKDSVLNLSIEEAVQISKRFLKQMAQPFTREDQLGISLLTLDQVSDEEMQKKIMSRIQST</sequence>
<evidence type="ECO:0000256" key="14">
    <source>
        <dbReference type="ARBA" id="ARBA00023125"/>
    </source>
</evidence>
<dbReference type="Gene3D" id="3.40.50.300">
    <property type="entry name" value="P-loop containing nucleotide triphosphate hydrolases"/>
    <property type="match status" value="4"/>
</dbReference>
<keyword evidence="12" id="KW-0408">Iron</keyword>